<dbReference type="InterPro" id="IPR004360">
    <property type="entry name" value="Glyas_Fos-R_dOase_dom"/>
</dbReference>
<sequence length="154" mass="17386">MKVKMAGGTDCSPECVSSEKNGKPALEFHHICLIAPDYEEAVRFYVDYMGFDLFRESFSSNKNARKLELYSGGRYIAELFIKEDSVCTGVQADAELSLPGFNHLSFLAEDVEQMLGRLSEKGVPVTEVKIDRITGKKYGFCWDPTGTKIEFYER</sequence>
<dbReference type="EMBL" id="CYZU01000061">
    <property type="protein sequence ID" value="CUP15545.1"/>
    <property type="molecule type" value="Genomic_DNA"/>
</dbReference>
<gene>
    <name evidence="3" type="ORF">ERS852491_04410</name>
</gene>
<accession>A0A174L181</accession>
<dbReference type="OrthoDB" id="9788468at2"/>
<dbReference type="STRING" id="39482.ERS852491_04410"/>
<protein>
    <submittedName>
        <fullName evidence="3">Putative lyase</fullName>
    </submittedName>
</protein>
<evidence type="ECO:0000256" key="1">
    <source>
        <dbReference type="ARBA" id="ARBA00022723"/>
    </source>
</evidence>
<dbReference type="InterPro" id="IPR051332">
    <property type="entry name" value="Fosfomycin_Res_Enzymes"/>
</dbReference>
<dbReference type="InterPro" id="IPR037523">
    <property type="entry name" value="VOC_core"/>
</dbReference>
<dbReference type="AlphaFoldDB" id="A0A174L181"/>
<dbReference type="GO" id="GO:0046872">
    <property type="term" value="F:metal ion binding"/>
    <property type="evidence" value="ECO:0007669"/>
    <property type="project" value="UniProtKB-KW"/>
</dbReference>
<dbReference type="PANTHER" id="PTHR36113">
    <property type="entry name" value="LYASE, PUTATIVE-RELATED-RELATED"/>
    <property type="match status" value="1"/>
</dbReference>
<dbReference type="PROSITE" id="PS51819">
    <property type="entry name" value="VOC"/>
    <property type="match status" value="1"/>
</dbReference>
<dbReference type="CDD" id="cd08352">
    <property type="entry name" value="VOC_Bs_YwkD_like"/>
    <property type="match status" value="1"/>
</dbReference>
<evidence type="ECO:0000259" key="2">
    <source>
        <dbReference type="PROSITE" id="PS51819"/>
    </source>
</evidence>
<dbReference type="PANTHER" id="PTHR36113:SF6">
    <property type="entry name" value="FOSFOMYCIN RESISTANCE PROTEIN FOSX"/>
    <property type="match status" value="1"/>
</dbReference>
<dbReference type="Proteomes" id="UP000095544">
    <property type="component" value="Unassembled WGS sequence"/>
</dbReference>
<dbReference type="RefSeq" id="WP_055154976.1">
    <property type="nucleotide sequence ID" value="NZ_CYZU01000061.1"/>
</dbReference>
<keyword evidence="3" id="KW-0456">Lyase</keyword>
<evidence type="ECO:0000313" key="4">
    <source>
        <dbReference type="Proteomes" id="UP000095544"/>
    </source>
</evidence>
<organism evidence="3 4">
    <name type="scientific">Faecalicatena contorta</name>
    <dbReference type="NCBI Taxonomy" id="39482"/>
    <lineage>
        <taxon>Bacteria</taxon>
        <taxon>Bacillati</taxon>
        <taxon>Bacillota</taxon>
        <taxon>Clostridia</taxon>
        <taxon>Lachnospirales</taxon>
        <taxon>Lachnospiraceae</taxon>
        <taxon>Faecalicatena</taxon>
    </lineage>
</organism>
<keyword evidence="1" id="KW-0479">Metal-binding</keyword>
<dbReference type="GO" id="GO:0016829">
    <property type="term" value="F:lyase activity"/>
    <property type="evidence" value="ECO:0007669"/>
    <property type="project" value="UniProtKB-KW"/>
</dbReference>
<dbReference type="InterPro" id="IPR029068">
    <property type="entry name" value="Glyas_Bleomycin-R_OHBP_Dase"/>
</dbReference>
<dbReference type="SUPFAM" id="SSF54593">
    <property type="entry name" value="Glyoxalase/Bleomycin resistance protein/Dihydroxybiphenyl dioxygenase"/>
    <property type="match status" value="1"/>
</dbReference>
<name>A0A174L181_9FIRM</name>
<dbReference type="Pfam" id="PF00903">
    <property type="entry name" value="Glyoxalase"/>
    <property type="match status" value="1"/>
</dbReference>
<dbReference type="InterPro" id="IPR037478">
    <property type="entry name" value="YwkD-like_dom"/>
</dbReference>
<proteinExistence type="predicted"/>
<dbReference type="Gene3D" id="3.10.180.10">
    <property type="entry name" value="2,3-Dihydroxybiphenyl 1,2-Dioxygenase, domain 1"/>
    <property type="match status" value="1"/>
</dbReference>
<evidence type="ECO:0000313" key="3">
    <source>
        <dbReference type="EMBL" id="CUP15545.1"/>
    </source>
</evidence>
<reference evidence="3 4" key="1">
    <citation type="submission" date="2015-09" db="EMBL/GenBank/DDBJ databases">
        <authorList>
            <consortium name="Pathogen Informatics"/>
        </authorList>
    </citation>
    <scope>NUCLEOTIDE SEQUENCE [LARGE SCALE GENOMIC DNA]</scope>
    <source>
        <strain evidence="3 4">2789STDY5834876</strain>
    </source>
</reference>
<feature type="domain" description="VOC" evidence="2">
    <location>
        <begin position="27"/>
        <end position="154"/>
    </location>
</feature>